<reference evidence="1" key="1">
    <citation type="journal article" date="2023" name="DNA Res.">
        <title>Chromosome-level genome assembly of Phrynocephalus forsythii using third-generation DNA sequencing and Hi-C analysis.</title>
        <authorList>
            <person name="Qi Y."/>
            <person name="Zhao W."/>
            <person name="Zhao Y."/>
            <person name="Niu C."/>
            <person name="Cao S."/>
            <person name="Zhang Y."/>
        </authorList>
    </citation>
    <scope>NUCLEOTIDE SEQUENCE</scope>
    <source>
        <tissue evidence="1">Muscle</tissue>
    </source>
</reference>
<dbReference type="EMBL" id="JAPFRF010000001">
    <property type="protein sequence ID" value="KAJ7345046.1"/>
    <property type="molecule type" value="Genomic_DNA"/>
</dbReference>
<protein>
    <submittedName>
        <fullName evidence="1">Uncharacterized protein</fullName>
    </submittedName>
</protein>
<gene>
    <name evidence="1" type="ORF">JRQ81_000996</name>
</gene>
<evidence type="ECO:0000313" key="2">
    <source>
        <dbReference type="Proteomes" id="UP001142489"/>
    </source>
</evidence>
<sequence>MGTVALGSVEAGAAGESAAMARRALKLASFGTITAAAGVYLYNNKRLDPNDFGVIRVGRTVATTAVITLDYLTSLRSIPHGTEEYDHVKSQYSLRIMWL</sequence>
<keyword evidence="2" id="KW-1185">Reference proteome</keyword>
<dbReference type="Proteomes" id="UP001142489">
    <property type="component" value="Unassembled WGS sequence"/>
</dbReference>
<accession>A0A9Q1B8J4</accession>
<evidence type="ECO:0000313" key="1">
    <source>
        <dbReference type="EMBL" id="KAJ7345046.1"/>
    </source>
</evidence>
<organism evidence="1 2">
    <name type="scientific">Phrynocephalus forsythii</name>
    <dbReference type="NCBI Taxonomy" id="171643"/>
    <lineage>
        <taxon>Eukaryota</taxon>
        <taxon>Metazoa</taxon>
        <taxon>Chordata</taxon>
        <taxon>Craniata</taxon>
        <taxon>Vertebrata</taxon>
        <taxon>Euteleostomi</taxon>
        <taxon>Lepidosauria</taxon>
        <taxon>Squamata</taxon>
        <taxon>Bifurcata</taxon>
        <taxon>Unidentata</taxon>
        <taxon>Episquamata</taxon>
        <taxon>Toxicofera</taxon>
        <taxon>Iguania</taxon>
        <taxon>Acrodonta</taxon>
        <taxon>Agamidae</taxon>
        <taxon>Agaminae</taxon>
        <taxon>Phrynocephalus</taxon>
    </lineage>
</organism>
<dbReference type="OrthoDB" id="427480at2759"/>
<name>A0A9Q1B8J4_9SAUR</name>
<proteinExistence type="predicted"/>
<dbReference type="AlphaFoldDB" id="A0A9Q1B8J4"/>
<comment type="caution">
    <text evidence="1">The sequence shown here is derived from an EMBL/GenBank/DDBJ whole genome shotgun (WGS) entry which is preliminary data.</text>
</comment>